<dbReference type="GO" id="GO:0003677">
    <property type="term" value="F:DNA binding"/>
    <property type="evidence" value="ECO:0007669"/>
    <property type="project" value="UniProtKB-KW"/>
</dbReference>
<dbReference type="EMBL" id="SADE01000004">
    <property type="protein sequence ID" value="RVU33977.1"/>
    <property type="molecule type" value="Genomic_DNA"/>
</dbReference>
<gene>
    <name evidence="6" type="ORF">EOI86_22900</name>
</gene>
<sequence>MNEFSFFSMAIAGRCRLYGDSTRGRNMNDLTSVSPLAASFDSLRHEIQARFDELSPHLQRLARNALEDPNAFALETVATLAEANEVQPSTLIRFAKEFGFSGFSEMQKVFKVRLIEGAPAYREQIYRHRQQLETAAKDNPEALLREFSDASILCLERLKSMAPNDDLTRAIEMIAKADQVYVIGQRRAFPIAAYLAYGLTRLEQRTQLLDFVGGMVPQQIAMLRPTDLLIAVAFAEYTPAVVEAVHDAYIRNIPTLTLTDTPTSPLAKNAHVYFCVDDADIHRFRPIAASMCLAQTLIIGTSYYIDAEKIQ</sequence>
<dbReference type="SUPFAM" id="SSF46689">
    <property type="entry name" value="Homeodomain-like"/>
    <property type="match status" value="1"/>
</dbReference>
<evidence type="ECO:0000313" key="6">
    <source>
        <dbReference type="EMBL" id="RVU33977.1"/>
    </source>
</evidence>
<dbReference type="Pfam" id="PF01380">
    <property type="entry name" value="SIS"/>
    <property type="match status" value="1"/>
</dbReference>
<feature type="domain" description="SIS" evidence="5">
    <location>
        <begin position="170"/>
        <end position="311"/>
    </location>
</feature>
<keyword evidence="2" id="KW-0238">DNA-binding</keyword>
<dbReference type="InterPro" id="IPR009057">
    <property type="entry name" value="Homeodomain-like_sf"/>
</dbReference>
<keyword evidence="7" id="KW-1185">Reference proteome</keyword>
<dbReference type="InterPro" id="IPR001347">
    <property type="entry name" value="SIS_dom"/>
</dbReference>
<feature type="domain" description="HTH rpiR-type" evidence="4">
    <location>
        <begin position="41"/>
        <end position="117"/>
    </location>
</feature>
<dbReference type="PROSITE" id="PS51071">
    <property type="entry name" value="HTH_RPIR"/>
    <property type="match status" value="1"/>
</dbReference>
<dbReference type="InterPro" id="IPR036388">
    <property type="entry name" value="WH-like_DNA-bd_sf"/>
</dbReference>
<dbReference type="Gene3D" id="3.40.50.10490">
    <property type="entry name" value="Glucose-6-phosphate isomerase like protein, domain 1"/>
    <property type="match status" value="1"/>
</dbReference>
<keyword evidence="1" id="KW-0805">Transcription regulation</keyword>
<dbReference type="PROSITE" id="PS51464">
    <property type="entry name" value="SIS"/>
    <property type="match status" value="1"/>
</dbReference>
<dbReference type="GO" id="GO:0003700">
    <property type="term" value="F:DNA-binding transcription factor activity"/>
    <property type="evidence" value="ECO:0007669"/>
    <property type="project" value="InterPro"/>
</dbReference>
<dbReference type="InterPro" id="IPR046348">
    <property type="entry name" value="SIS_dom_sf"/>
</dbReference>
<protein>
    <submittedName>
        <fullName evidence="6">MurR/RpiR family transcriptional regulator</fullName>
    </submittedName>
</protein>
<reference evidence="7" key="1">
    <citation type="submission" date="2019-01" db="EMBL/GenBank/DDBJ databases">
        <title>Gri0909 isolated from a small marine red alga.</title>
        <authorList>
            <person name="Kim J."/>
            <person name="Jeong S.E."/>
            <person name="Jeon C.O."/>
        </authorList>
    </citation>
    <scope>NUCLEOTIDE SEQUENCE [LARGE SCALE GENOMIC DNA]</scope>
    <source>
        <strain evidence="7">Gri0909</strain>
    </source>
</reference>
<dbReference type="SUPFAM" id="SSF53697">
    <property type="entry name" value="SIS domain"/>
    <property type="match status" value="1"/>
</dbReference>
<dbReference type="CDD" id="cd05013">
    <property type="entry name" value="SIS_RpiR"/>
    <property type="match status" value="1"/>
</dbReference>
<evidence type="ECO:0000259" key="4">
    <source>
        <dbReference type="PROSITE" id="PS51071"/>
    </source>
</evidence>
<comment type="caution">
    <text evidence="6">The sequence shown here is derived from an EMBL/GenBank/DDBJ whole genome shotgun (WGS) entry which is preliminary data.</text>
</comment>
<dbReference type="InterPro" id="IPR047640">
    <property type="entry name" value="RpiR-like"/>
</dbReference>
<evidence type="ECO:0000256" key="3">
    <source>
        <dbReference type="ARBA" id="ARBA00023163"/>
    </source>
</evidence>
<dbReference type="Proteomes" id="UP000287447">
    <property type="component" value="Unassembled WGS sequence"/>
</dbReference>
<dbReference type="PANTHER" id="PTHR30514">
    <property type="entry name" value="GLUCOKINASE"/>
    <property type="match status" value="1"/>
</dbReference>
<dbReference type="Gene3D" id="1.10.10.10">
    <property type="entry name" value="Winged helix-like DNA-binding domain superfamily/Winged helix DNA-binding domain"/>
    <property type="match status" value="1"/>
</dbReference>
<dbReference type="GO" id="GO:1901135">
    <property type="term" value="P:carbohydrate derivative metabolic process"/>
    <property type="evidence" value="ECO:0007669"/>
    <property type="project" value="InterPro"/>
</dbReference>
<keyword evidence="3" id="KW-0804">Transcription</keyword>
<dbReference type="PANTHER" id="PTHR30514:SF20">
    <property type="entry name" value="TRANSCRIPTIONAL REGULATOR"/>
    <property type="match status" value="1"/>
</dbReference>
<dbReference type="Pfam" id="PF01418">
    <property type="entry name" value="HTH_6"/>
    <property type="match status" value="1"/>
</dbReference>
<evidence type="ECO:0000256" key="1">
    <source>
        <dbReference type="ARBA" id="ARBA00023015"/>
    </source>
</evidence>
<dbReference type="AlphaFoldDB" id="A0A437QHD3"/>
<dbReference type="GO" id="GO:0097367">
    <property type="term" value="F:carbohydrate derivative binding"/>
    <property type="evidence" value="ECO:0007669"/>
    <property type="project" value="InterPro"/>
</dbReference>
<dbReference type="InterPro" id="IPR000281">
    <property type="entry name" value="HTH_RpiR"/>
</dbReference>
<dbReference type="InterPro" id="IPR035472">
    <property type="entry name" value="RpiR-like_SIS"/>
</dbReference>
<evidence type="ECO:0000256" key="2">
    <source>
        <dbReference type="ARBA" id="ARBA00023125"/>
    </source>
</evidence>
<evidence type="ECO:0000259" key="5">
    <source>
        <dbReference type="PROSITE" id="PS51464"/>
    </source>
</evidence>
<name>A0A437QHD3_9PROT</name>
<accession>A0A437QHD3</accession>
<evidence type="ECO:0000313" key="7">
    <source>
        <dbReference type="Proteomes" id="UP000287447"/>
    </source>
</evidence>
<organism evidence="6 7">
    <name type="scientific">Hwanghaeella grinnelliae</name>
    <dbReference type="NCBI Taxonomy" id="2500179"/>
    <lineage>
        <taxon>Bacteria</taxon>
        <taxon>Pseudomonadati</taxon>
        <taxon>Pseudomonadota</taxon>
        <taxon>Alphaproteobacteria</taxon>
        <taxon>Rhodospirillales</taxon>
        <taxon>Rhodospirillaceae</taxon>
        <taxon>Hwanghaeella</taxon>
    </lineage>
</organism>
<proteinExistence type="predicted"/>